<dbReference type="OrthoDB" id="9801445at2"/>
<protein>
    <recommendedName>
        <fullName evidence="7">Transposase IS200-like domain-containing protein</fullName>
    </recommendedName>
</protein>
<keyword evidence="4" id="KW-0862">Zinc</keyword>
<dbReference type="Gene3D" id="3.40.50.10310">
    <property type="entry name" value="Creatininase"/>
    <property type="match status" value="2"/>
</dbReference>
<dbReference type="InterPro" id="IPR036515">
    <property type="entry name" value="Transposase_17_sf"/>
</dbReference>
<evidence type="ECO:0000256" key="1">
    <source>
        <dbReference type="ARBA" id="ARBA00001947"/>
    </source>
</evidence>
<evidence type="ECO:0000256" key="4">
    <source>
        <dbReference type="ARBA" id="ARBA00022833"/>
    </source>
</evidence>
<dbReference type="Pfam" id="PF01797">
    <property type="entry name" value="Y1_Tnp"/>
    <property type="match status" value="1"/>
</dbReference>
<dbReference type="AlphaFoldDB" id="A0A2U8E2Y0"/>
<dbReference type="PANTHER" id="PTHR35005:SF1">
    <property type="entry name" value="2-AMINO-5-FORMYLAMINO-6-RIBOSYLAMINOPYRIMIDIN-4(3H)-ONE 5'-MONOPHOSPHATE DEFORMYLASE"/>
    <property type="match status" value="1"/>
</dbReference>
<evidence type="ECO:0000259" key="7">
    <source>
        <dbReference type="SMART" id="SM01321"/>
    </source>
</evidence>
<evidence type="ECO:0000256" key="5">
    <source>
        <dbReference type="ARBA" id="ARBA00024029"/>
    </source>
</evidence>
<accession>A0A2U8E2Y0</accession>
<dbReference type="GO" id="GO:0004803">
    <property type="term" value="F:transposase activity"/>
    <property type="evidence" value="ECO:0007669"/>
    <property type="project" value="InterPro"/>
</dbReference>
<dbReference type="Gene3D" id="3.30.70.1290">
    <property type="entry name" value="Transposase IS200-like"/>
    <property type="match status" value="1"/>
</dbReference>
<dbReference type="Pfam" id="PF02633">
    <property type="entry name" value="Creatininase"/>
    <property type="match status" value="2"/>
</dbReference>
<dbReference type="GO" id="GO:0006313">
    <property type="term" value="P:DNA transposition"/>
    <property type="evidence" value="ECO:0007669"/>
    <property type="project" value="InterPro"/>
</dbReference>
<dbReference type="PANTHER" id="PTHR35005">
    <property type="entry name" value="3-DEHYDRO-SCYLLO-INOSOSE HYDROLASE"/>
    <property type="match status" value="1"/>
</dbReference>
<sequence>MRPFSNFIAYRRAFHFLHHMGTSWLANAHHENFWPHHSWPEFAALSDDARARTSVVLPVHGFADHGLGLPLDAEEVVGSEILKRAAMGCDSLLVLPPLRFALAPYQRSTFFGVDADTAYDHMREIVKSVKSAGFAKIIFFNTSPWNEELAATVALDTHVEWGMETRVVNVSKLGMSFHPGAPIPARANAQAAAMHLLGLSAAGVRANLERAGRGDVRDADFRPGNFQQPELLAPDESLDGETILAAVAAHFSQALGARASRPPKPPKQAGGTPALPGKGWHSRDYLPHFDQPGLVQSITFRLHDSVPAKVVEQWRIELDCGDDGTVVPSDDPRSVELRKRIAEYEDAGHGACHLRDASIAELVENALLHFDGERYALLEWCVMPNHVHVLIATREGHTVSDIVHSWKSFVAKKANAILGDQGAFWMPDYHDRYVRDEGHLAGIREYIRNNPVKAGLAKTAQEWKFGSAGHPGSAGVPPAQTSGRDARAPRNYLPAFTPAEIDSLPDKHNALVIIPAGAIEQHGPHLPVGVDAILGQALLAGTLPKLSAEAARRVFVAPPVTFGKSNEHDGFPGTITISARTLRRVLYEVAAELCSMGFGRIAILNTHGGNSPVIVYTLREIQSTLGMRAGMLKAPLSLELSDHEARNGIHAGEWETALMLACAPELVRMDKAVRECPARPLDSVAWMTRDVSQSGVMGDATAATAEKGRAWMDAASKALAAQISRLL</sequence>
<gene>
    <name evidence="8" type="ORF">CKA38_07830</name>
</gene>
<evidence type="ECO:0000313" key="8">
    <source>
        <dbReference type="EMBL" id="AWI09160.1"/>
    </source>
</evidence>
<keyword evidence="2" id="KW-0479">Metal-binding</keyword>
<dbReference type="GO" id="GO:0003677">
    <property type="term" value="F:DNA binding"/>
    <property type="evidence" value="ECO:0007669"/>
    <property type="project" value="InterPro"/>
</dbReference>
<comment type="cofactor">
    <cofactor evidence="1">
        <name>Zn(2+)</name>
        <dbReference type="ChEBI" id="CHEBI:29105"/>
    </cofactor>
</comment>
<evidence type="ECO:0000313" key="9">
    <source>
        <dbReference type="Proteomes" id="UP000244896"/>
    </source>
</evidence>
<feature type="region of interest" description="Disordered" evidence="6">
    <location>
        <begin position="256"/>
        <end position="282"/>
    </location>
</feature>
<keyword evidence="3" id="KW-0378">Hydrolase</keyword>
<dbReference type="InterPro" id="IPR003785">
    <property type="entry name" value="Creatininase/forma_Hydrolase"/>
</dbReference>
<feature type="domain" description="Transposase IS200-like" evidence="7">
    <location>
        <begin position="291"/>
        <end position="450"/>
    </location>
</feature>
<name>A0A2U8E2Y0_9BACT</name>
<dbReference type="SUPFAM" id="SSF102215">
    <property type="entry name" value="Creatininase"/>
    <property type="match status" value="2"/>
</dbReference>
<dbReference type="GO" id="GO:0016811">
    <property type="term" value="F:hydrolase activity, acting on carbon-nitrogen (but not peptide) bonds, in linear amides"/>
    <property type="evidence" value="ECO:0007669"/>
    <property type="project" value="TreeGrafter"/>
</dbReference>
<dbReference type="SUPFAM" id="SSF143422">
    <property type="entry name" value="Transposase IS200-like"/>
    <property type="match status" value="1"/>
</dbReference>
<organism evidence="8 9">
    <name type="scientific">Ereboglobus luteus</name>
    <dbReference type="NCBI Taxonomy" id="1796921"/>
    <lineage>
        <taxon>Bacteria</taxon>
        <taxon>Pseudomonadati</taxon>
        <taxon>Verrucomicrobiota</taxon>
        <taxon>Opitutia</taxon>
        <taxon>Opitutales</taxon>
        <taxon>Opitutaceae</taxon>
        <taxon>Ereboglobus</taxon>
    </lineage>
</organism>
<proteinExistence type="inferred from homology"/>
<evidence type="ECO:0000256" key="6">
    <source>
        <dbReference type="SAM" id="MobiDB-lite"/>
    </source>
</evidence>
<dbReference type="GO" id="GO:0009231">
    <property type="term" value="P:riboflavin biosynthetic process"/>
    <property type="evidence" value="ECO:0007669"/>
    <property type="project" value="TreeGrafter"/>
</dbReference>
<dbReference type="GO" id="GO:0046872">
    <property type="term" value="F:metal ion binding"/>
    <property type="evidence" value="ECO:0007669"/>
    <property type="project" value="UniProtKB-KW"/>
</dbReference>
<dbReference type="Proteomes" id="UP000244896">
    <property type="component" value="Chromosome"/>
</dbReference>
<dbReference type="EMBL" id="CP023004">
    <property type="protein sequence ID" value="AWI09160.1"/>
    <property type="molecule type" value="Genomic_DNA"/>
</dbReference>
<dbReference type="InterPro" id="IPR002686">
    <property type="entry name" value="Transposase_17"/>
</dbReference>
<keyword evidence="9" id="KW-1185">Reference proteome</keyword>
<dbReference type="KEGG" id="elut:CKA38_07830"/>
<dbReference type="InterPro" id="IPR024087">
    <property type="entry name" value="Creatininase-like_sf"/>
</dbReference>
<evidence type="ECO:0000256" key="3">
    <source>
        <dbReference type="ARBA" id="ARBA00022801"/>
    </source>
</evidence>
<dbReference type="SMART" id="SM01321">
    <property type="entry name" value="Y1_Tnp"/>
    <property type="match status" value="1"/>
</dbReference>
<evidence type="ECO:0000256" key="2">
    <source>
        <dbReference type="ARBA" id="ARBA00022723"/>
    </source>
</evidence>
<reference evidence="8 9" key="1">
    <citation type="journal article" date="2018" name="Syst. Appl. Microbiol.">
        <title>Ereboglobus luteus gen. nov. sp. nov. from cockroach guts, and new insights into the oxygen relationship of the genera Opitutus and Didymococcus (Verrucomicrobia: Opitutaceae).</title>
        <authorList>
            <person name="Tegtmeier D."/>
            <person name="Belitz A."/>
            <person name="Radek R."/>
            <person name="Heimerl T."/>
            <person name="Brune A."/>
        </authorList>
    </citation>
    <scope>NUCLEOTIDE SEQUENCE [LARGE SCALE GENOMIC DNA]</scope>
    <source>
        <strain evidence="8 9">Ho45</strain>
    </source>
</reference>
<comment type="similarity">
    <text evidence="5">Belongs to the creatininase superfamily.</text>
</comment>